<protein>
    <submittedName>
        <fullName evidence="2">Pyrroline-5-carboxylate reductase</fullName>
        <ecNumber evidence="2">1.5.1.2</ecNumber>
    </submittedName>
</protein>
<feature type="domain" description="Pyrroline-5-carboxylate reductase dimerisation" evidence="1">
    <location>
        <begin position="2"/>
        <end position="44"/>
    </location>
</feature>
<name>A0A645H1U5_9ZZZZ</name>
<dbReference type="Gene3D" id="1.10.3730.10">
    <property type="entry name" value="ProC C-terminal domain-like"/>
    <property type="match status" value="1"/>
</dbReference>
<comment type="caution">
    <text evidence="2">The sequence shown here is derived from an EMBL/GenBank/DDBJ whole genome shotgun (WGS) entry which is preliminary data.</text>
</comment>
<sequence length="53" mass="5445">MELATTVCSAGGTTIEGMLALAEGGFDATVMQAVRKASEKSSKLEALAKDAKR</sequence>
<accession>A0A645H1U5</accession>
<dbReference type="EC" id="1.5.1.2" evidence="2"/>
<dbReference type="SUPFAM" id="SSF48179">
    <property type="entry name" value="6-phosphogluconate dehydrogenase C-terminal domain-like"/>
    <property type="match status" value="1"/>
</dbReference>
<dbReference type="InterPro" id="IPR008927">
    <property type="entry name" value="6-PGluconate_DH-like_C_sf"/>
</dbReference>
<reference evidence="2" key="1">
    <citation type="submission" date="2019-08" db="EMBL/GenBank/DDBJ databases">
        <authorList>
            <person name="Kucharzyk K."/>
            <person name="Murdoch R.W."/>
            <person name="Higgins S."/>
            <person name="Loffler F."/>
        </authorList>
    </citation>
    <scope>NUCLEOTIDE SEQUENCE</scope>
</reference>
<proteinExistence type="predicted"/>
<dbReference type="GO" id="GO:0004735">
    <property type="term" value="F:pyrroline-5-carboxylate reductase activity"/>
    <property type="evidence" value="ECO:0007669"/>
    <property type="project" value="UniProtKB-EC"/>
</dbReference>
<evidence type="ECO:0000313" key="2">
    <source>
        <dbReference type="EMBL" id="MPN32322.1"/>
    </source>
</evidence>
<dbReference type="AlphaFoldDB" id="A0A645H1U5"/>
<organism evidence="2">
    <name type="scientific">bioreactor metagenome</name>
    <dbReference type="NCBI Taxonomy" id="1076179"/>
    <lineage>
        <taxon>unclassified sequences</taxon>
        <taxon>metagenomes</taxon>
        <taxon>ecological metagenomes</taxon>
    </lineage>
</organism>
<dbReference type="EMBL" id="VSSQ01084259">
    <property type="protein sequence ID" value="MPN32322.1"/>
    <property type="molecule type" value="Genomic_DNA"/>
</dbReference>
<evidence type="ECO:0000259" key="1">
    <source>
        <dbReference type="Pfam" id="PF14748"/>
    </source>
</evidence>
<dbReference type="Pfam" id="PF14748">
    <property type="entry name" value="P5CR_dimer"/>
    <property type="match status" value="1"/>
</dbReference>
<gene>
    <name evidence="2" type="primary">proC_50</name>
    <name evidence="2" type="ORF">SDC9_179800</name>
</gene>
<dbReference type="InterPro" id="IPR029036">
    <property type="entry name" value="P5CR_dimer"/>
</dbReference>
<keyword evidence="2" id="KW-0560">Oxidoreductase</keyword>